<dbReference type="EMBL" id="KY684105">
    <property type="protein sequence ID" value="ARF10752.1"/>
    <property type="molecule type" value="Genomic_DNA"/>
</dbReference>
<evidence type="ECO:0000313" key="1">
    <source>
        <dbReference type="EMBL" id="ARF10752.1"/>
    </source>
</evidence>
<organism evidence="1">
    <name type="scientific">Hokovirus HKV1</name>
    <dbReference type="NCBI Taxonomy" id="1977638"/>
    <lineage>
        <taxon>Viruses</taxon>
        <taxon>Varidnaviria</taxon>
        <taxon>Bamfordvirae</taxon>
        <taxon>Nucleocytoviricota</taxon>
        <taxon>Megaviricetes</taxon>
        <taxon>Imitervirales</taxon>
        <taxon>Mimiviridae</taxon>
        <taxon>Klosneuvirinae</taxon>
        <taxon>Hokovirus</taxon>
    </lineage>
</organism>
<name>A0A1V0SGA7_9VIRU</name>
<gene>
    <name evidence="1" type="ORF">Hokovirus_3_25</name>
</gene>
<reference evidence="1" key="1">
    <citation type="journal article" date="2017" name="Science">
        <title>Giant viruses with an expanded complement of translation system components.</title>
        <authorList>
            <person name="Schulz F."/>
            <person name="Yutin N."/>
            <person name="Ivanova N.N."/>
            <person name="Ortega D.R."/>
            <person name="Lee T.K."/>
            <person name="Vierheilig J."/>
            <person name="Daims H."/>
            <person name="Horn M."/>
            <person name="Wagner M."/>
            <person name="Jensen G.J."/>
            <person name="Kyrpides N.C."/>
            <person name="Koonin E.V."/>
            <person name="Woyke T."/>
        </authorList>
    </citation>
    <scope>NUCLEOTIDE SEQUENCE</scope>
    <source>
        <strain evidence="1">HKV1</strain>
    </source>
</reference>
<proteinExistence type="predicted"/>
<accession>A0A1V0SGA7</accession>
<evidence type="ECO:0008006" key="2">
    <source>
        <dbReference type="Google" id="ProtNLM"/>
    </source>
</evidence>
<protein>
    <recommendedName>
        <fullName evidence="2">Proliferating cell nuclear antigen</fullName>
    </recommendedName>
</protein>
<sequence length="236" mass="26950">MLVIYFENLSYLKSIFNSLSGVDTCSVECYKKDNEKYVIFHALNTLNTTYFNFKVTNLNISEPTHTKINLDLKKFNSCLQKVQGNKLMFVITPGYLDISGYINNLMFSIETEVFNPIFDTFEKNIIPDVQIKVNSDAWFTMSNAGSGNVKINVSDCLRIESQGSKCILNNESGMTIKTLNKIIKSDNVYDSTYFNILGNENKSLNLYFTNKNNLMILHHIIPNEARLCITFTCLSE</sequence>